<dbReference type="AlphaFoldDB" id="A0A9W6WRL3"/>
<keyword evidence="3" id="KW-1185">Reference proteome</keyword>
<evidence type="ECO:0000313" key="2">
    <source>
        <dbReference type="EMBL" id="GMF14959.1"/>
    </source>
</evidence>
<protein>
    <submittedName>
        <fullName evidence="2">Unnamed protein product</fullName>
    </submittedName>
</protein>
<dbReference type="InterPro" id="IPR035969">
    <property type="entry name" value="Rab-GAP_TBC_sf"/>
</dbReference>
<dbReference type="InterPro" id="IPR050302">
    <property type="entry name" value="Rab_GAP_TBC_domain"/>
</dbReference>
<organism evidence="2 3">
    <name type="scientific">Phytophthora lilii</name>
    <dbReference type="NCBI Taxonomy" id="2077276"/>
    <lineage>
        <taxon>Eukaryota</taxon>
        <taxon>Sar</taxon>
        <taxon>Stramenopiles</taxon>
        <taxon>Oomycota</taxon>
        <taxon>Peronosporomycetes</taxon>
        <taxon>Peronosporales</taxon>
        <taxon>Peronosporaceae</taxon>
        <taxon>Phytophthora</taxon>
    </lineage>
</organism>
<dbReference type="Proteomes" id="UP001165083">
    <property type="component" value="Unassembled WGS sequence"/>
</dbReference>
<dbReference type="PANTHER" id="PTHR47219:SF20">
    <property type="entry name" value="TBC1 DOMAIN FAMILY MEMBER 2B"/>
    <property type="match status" value="1"/>
</dbReference>
<evidence type="ECO:0000259" key="1">
    <source>
        <dbReference type="PROSITE" id="PS50086"/>
    </source>
</evidence>
<dbReference type="InterPro" id="IPR000195">
    <property type="entry name" value="Rab-GAP-TBC_dom"/>
</dbReference>
<dbReference type="Gene3D" id="1.10.8.270">
    <property type="entry name" value="putative rabgap domain of human tbc1 domain family member 14 like domains"/>
    <property type="match status" value="1"/>
</dbReference>
<dbReference type="GO" id="GO:0031267">
    <property type="term" value="F:small GTPase binding"/>
    <property type="evidence" value="ECO:0007669"/>
    <property type="project" value="TreeGrafter"/>
</dbReference>
<reference evidence="2" key="1">
    <citation type="submission" date="2023-04" db="EMBL/GenBank/DDBJ databases">
        <title>Phytophthora lilii NBRC 32176.</title>
        <authorList>
            <person name="Ichikawa N."/>
            <person name="Sato H."/>
            <person name="Tonouchi N."/>
        </authorList>
    </citation>
    <scope>NUCLEOTIDE SEQUENCE</scope>
    <source>
        <strain evidence="2">NBRC 32176</strain>
    </source>
</reference>
<dbReference type="FunFam" id="1.10.8.270:FF:000016">
    <property type="entry name" value="TBC1 domain family member 2A"/>
    <property type="match status" value="1"/>
</dbReference>
<accession>A0A9W6WRL3</accession>
<proteinExistence type="predicted"/>
<name>A0A9W6WRL3_9STRA</name>
<comment type="caution">
    <text evidence="2">The sequence shown here is derived from an EMBL/GenBank/DDBJ whole genome shotgun (WGS) entry which is preliminary data.</text>
</comment>
<dbReference type="EMBL" id="BSXW01000211">
    <property type="protein sequence ID" value="GMF14959.1"/>
    <property type="molecule type" value="Genomic_DNA"/>
</dbReference>
<dbReference type="OrthoDB" id="294251at2759"/>
<dbReference type="SUPFAM" id="SSF47923">
    <property type="entry name" value="Ypt/Rab-GAP domain of gyp1p"/>
    <property type="match status" value="1"/>
</dbReference>
<feature type="domain" description="Rab-GAP TBC" evidence="1">
    <location>
        <begin position="90"/>
        <end position="221"/>
    </location>
</feature>
<gene>
    <name evidence="2" type="ORF">Plil01_000503000</name>
</gene>
<dbReference type="PROSITE" id="PS50086">
    <property type="entry name" value="TBC_RABGAP"/>
    <property type="match status" value="1"/>
</dbReference>
<sequence length="221" mass="26021">MSEHGIFVDDDDLDTDELDLDSPEAVSMLQQSRWQRLLFEYEHQQQRKEEKDRAGDSSVSDGLGLLAHGIWRTEERIRAILMRDDRDFGAVPEELHGKLWMLASGAQMEMRNNKGQYERLLASELESTEATRQIDVDLHRTVADEDKELWTEEKSRMMRRVLVAYSFYNPSLGYCQGLNYIVARCLQYLDEEESFYLLIAIVRLVPDDYYTTMVRTYFLLW</sequence>
<dbReference type="GO" id="GO:0005096">
    <property type="term" value="F:GTPase activator activity"/>
    <property type="evidence" value="ECO:0007669"/>
    <property type="project" value="TreeGrafter"/>
</dbReference>
<dbReference type="PANTHER" id="PTHR47219">
    <property type="entry name" value="RAB GTPASE-ACTIVATING PROTEIN 1-LIKE"/>
    <property type="match status" value="1"/>
</dbReference>
<evidence type="ECO:0000313" key="3">
    <source>
        <dbReference type="Proteomes" id="UP001165083"/>
    </source>
</evidence>
<dbReference type="Pfam" id="PF00566">
    <property type="entry name" value="RabGAP-TBC"/>
    <property type="match status" value="1"/>
</dbReference>